<dbReference type="PROSITE" id="PS50237">
    <property type="entry name" value="HECT"/>
    <property type="match status" value="1"/>
</dbReference>
<feature type="compositionally biased region" description="Polar residues" evidence="5">
    <location>
        <begin position="283"/>
        <end position="297"/>
    </location>
</feature>
<dbReference type="GO" id="GO:0000209">
    <property type="term" value="P:protein polyubiquitination"/>
    <property type="evidence" value="ECO:0007669"/>
    <property type="project" value="InterPro"/>
</dbReference>
<evidence type="ECO:0000259" key="6">
    <source>
        <dbReference type="PROSITE" id="PS50237"/>
    </source>
</evidence>
<keyword evidence="4" id="KW-0833">Ubl conjugation pathway</keyword>
<dbReference type="PANTHER" id="PTHR45700">
    <property type="entry name" value="UBIQUITIN-PROTEIN LIGASE E3C"/>
    <property type="match status" value="1"/>
</dbReference>
<dbReference type="SMART" id="SM00119">
    <property type="entry name" value="HECTc"/>
    <property type="match status" value="1"/>
</dbReference>
<keyword evidence="7" id="KW-0436">Ligase</keyword>
<reference evidence="7" key="1">
    <citation type="submission" date="2021-02" db="EMBL/GenBank/DDBJ databases">
        <authorList>
            <person name="Syme A R."/>
            <person name="Syme A R."/>
            <person name="Moolhuijzen P."/>
        </authorList>
    </citation>
    <scope>NUCLEOTIDE SEQUENCE</scope>
    <source>
        <strain evidence="7">W1-1</strain>
    </source>
</reference>
<feature type="region of interest" description="Disordered" evidence="5">
    <location>
        <begin position="232"/>
        <end position="328"/>
    </location>
</feature>
<name>A0A6S6V864_9PLEO</name>
<protein>
    <recommendedName>
        <fullName evidence="2">HECT-type E3 ubiquitin transferase</fullName>
        <ecNumber evidence="2">2.3.2.26</ecNumber>
    </recommendedName>
</protein>
<feature type="compositionally biased region" description="Polar residues" evidence="5">
    <location>
        <begin position="506"/>
        <end position="520"/>
    </location>
</feature>
<feature type="compositionally biased region" description="Polar residues" evidence="5">
    <location>
        <begin position="247"/>
        <end position="258"/>
    </location>
</feature>
<dbReference type="Pfam" id="PF00632">
    <property type="entry name" value="HECT"/>
    <property type="match status" value="1"/>
</dbReference>
<dbReference type="Gene3D" id="6.10.130.10">
    <property type="entry name" value="Ubiquitin-protein ligase E3A, N-terminal zinc-binding domain (AZUL)"/>
    <property type="match status" value="1"/>
</dbReference>
<dbReference type="EC" id="2.3.2.26" evidence="2"/>
<feature type="compositionally biased region" description="Pro residues" evidence="5">
    <location>
        <begin position="1012"/>
        <end position="1025"/>
    </location>
</feature>
<dbReference type="InterPro" id="IPR000569">
    <property type="entry name" value="HECT_dom"/>
</dbReference>
<dbReference type="Gene3D" id="3.90.1750.10">
    <property type="entry name" value="Hect, E3 ligase catalytic domains"/>
    <property type="match status" value="1"/>
</dbReference>
<dbReference type="FunFam" id="3.30.2410.10:FF:000003">
    <property type="entry name" value="probable E3 ubiquitin-protein ligase HERC4 isoform X1"/>
    <property type="match status" value="1"/>
</dbReference>
<dbReference type="GO" id="GO:0061630">
    <property type="term" value="F:ubiquitin protein ligase activity"/>
    <property type="evidence" value="ECO:0007669"/>
    <property type="project" value="UniProtKB-EC"/>
</dbReference>
<keyword evidence="3" id="KW-0808">Transferase</keyword>
<dbReference type="InterPro" id="IPR035983">
    <property type="entry name" value="Hect_E3_ubiquitin_ligase"/>
</dbReference>
<dbReference type="SUPFAM" id="SSF56204">
    <property type="entry name" value="Hect, E3 ligase catalytic domain"/>
    <property type="match status" value="1"/>
</dbReference>
<feature type="region of interest" description="Disordered" evidence="5">
    <location>
        <begin position="489"/>
        <end position="523"/>
    </location>
</feature>
<dbReference type="GO" id="GO:0016874">
    <property type="term" value="F:ligase activity"/>
    <property type="evidence" value="ECO:0007669"/>
    <property type="project" value="UniProtKB-KW"/>
</dbReference>
<feature type="region of interest" description="Disordered" evidence="5">
    <location>
        <begin position="1006"/>
        <end position="1030"/>
    </location>
</feature>
<feature type="compositionally biased region" description="Polar residues" evidence="5">
    <location>
        <begin position="309"/>
        <end position="328"/>
    </location>
</feature>
<feature type="compositionally biased region" description="Basic and acidic residues" evidence="5">
    <location>
        <begin position="1"/>
        <end position="13"/>
    </location>
</feature>
<dbReference type="Gene3D" id="3.30.2410.10">
    <property type="entry name" value="Hect, E3 ligase catalytic domain"/>
    <property type="match status" value="1"/>
</dbReference>
<evidence type="ECO:0000256" key="2">
    <source>
        <dbReference type="ARBA" id="ARBA00012485"/>
    </source>
</evidence>
<feature type="compositionally biased region" description="Basic residues" evidence="5">
    <location>
        <begin position="266"/>
        <end position="276"/>
    </location>
</feature>
<dbReference type="EMBL" id="HG992977">
    <property type="protein sequence ID" value="CAE6996082.1"/>
    <property type="molecule type" value="Genomic_DNA"/>
</dbReference>
<evidence type="ECO:0000256" key="3">
    <source>
        <dbReference type="ARBA" id="ARBA00022679"/>
    </source>
</evidence>
<evidence type="ECO:0000256" key="4">
    <source>
        <dbReference type="ARBA" id="ARBA00022786"/>
    </source>
</evidence>
<dbReference type="Gene3D" id="3.30.2160.10">
    <property type="entry name" value="Hect, E3 ligase catalytic domain"/>
    <property type="match status" value="1"/>
</dbReference>
<dbReference type="Pfam" id="PF16558">
    <property type="entry name" value="AZUL"/>
    <property type="match status" value="1"/>
</dbReference>
<dbReference type="AlphaFoldDB" id="A0A6S6V864"/>
<dbReference type="InterPro" id="IPR032353">
    <property type="entry name" value="AZUL"/>
</dbReference>
<evidence type="ECO:0000313" key="7">
    <source>
        <dbReference type="EMBL" id="CAE6996082.1"/>
    </source>
</evidence>
<evidence type="ECO:0000256" key="5">
    <source>
        <dbReference type="SAM" id="MobiDB-lite"/>
    </source>
</evidence>
<sequence length="1196" mass="134235">MSASKETERRPRDAQYSVADSSSASREPHVIDVQDTNRILECSQIEKQQRFQHLVRQYLSQILHGCTSAHCDTPTCLSSHQRNASKPYRPPTHLTATSLAHYLASQDNPNRGLCPNELKVAPTSFEIGGSLAQDPNHGAGEDYAVYPSVWQLAQQYRYARAGSGRSGAASGQENDSNADITDALKERQQPRKDTKALGQNLYDSFTVIYNYTKHIPTPASVLASLRTNHDAAGPDTNSIERSAVPATRTTPGTFTNGDSDAARDRKLTRHHSQSRRTVHEDSCTGNSTAETLGNGQQVHRIPYHPFRNGQRSLTTDTGTPDDNSTSAMLSISKTGRKSFTIGGTSPHVNKTPKPLVAAAQDSTQVPQTQGVPVIANLNCHVLDQFKEEACQGKGPSAHSNYAVDFDSRRRTRRTKPMVNRSLFYTLSDAETLLASFHETSPAFKDSPLPHLDSSRMANSFQDWNRLNGALVFDSLCLALEALVTPPPELEVHKSPRLRPSRKGASADSSSEQSPGSQKKSTAVKRYLSTHEAAHIVMICIHALTSLVSIGWPNTWAQIRKFRSWGIIIPSAALNNDSFTDPYMEITDELEYEPALRLAERLLRAIGTRTCFEHILSTLKDDDINSREGELASSNETLVDVVVQHLIVVERVALAKKQKMNSNLDPSADPGWTVTATFVEWLRTVIIKRWDSKADINKWGSVGTAVMTLAKLHSKCASLNLLPTMFEMRIFNERLDTVTEPVRFLSWKNQPNTLHLLQYPFFFLPRQLVGYFRTINFTEMMKHYDHTLHTTQMRRSLGLFLHEPHLDVLRDRLNVTLSEQLILDVSRENPLKDTLDQLWGQDKRMLLKPLKVKMGHEEGEVGQDHGGVTYEFFRVVLGEAFQPENGMFTIDTETRMMWFQPYSLEPCWKFEMLGILFSLAVYNGITLPVTFPLAFYNYLWTNGDPFSKPMSLTDRISYIADGWSTLAKSFEQLLTWPDPNVEDIFSLDYVFPYQVYGQHHAHNLAHPFTHSTSPPPSDNPPNPDPAPVTNTNRESYIRDYITALTHTSISPQLSSFNKGFKTCISTPSLSLFTPSSLRNLIEGNTHISLTDLKRCARYEDGYTPTHSTIRMFWDIVERYDQDDARRLLEFVTASDRVPVTGYESITFAIHKIGGAPMALPSSSTCFGKLYLPEYESRKGMEGKLRLAIRNSRGFGVA</sequence>
<comment type="catalytic activity">
    <reaction evidence="1">
        <text>S-ubiquitinyl-[E2 ubiquitin-conjugating enzyme]-L-cysteine + [acceptor protein]-L-lysine = [E2 ubiquitin-conjugating enzyme]-L-cysteine + N(6)-ubiquitinyl-[acceptor protein]-L-lysine.</text>
        <dbReference type="EC" id="2.3.2.26"/>
    </reaction>
</comment>
<evidence type="ECO:0000313" key="8">
    <source>
        <dbReference type="Proteomes" id="UP000472372"/>
    </source>
</evidence>
<organism evidence="7 8">
    <name type="scientific">Pyrenophora teres f. teres</name>
    <dbReference type="NCBI Taxonomy" id="97479"/>
    <lineage>
        <taxon>Eukaryota</taxon>
        <taxon>Fungi</taxon>
        <taxon>Dikarya</taxon>
        <taxon>Ascomycota</taxon>
        <taxon>Pezizomycotina</taxon>
        <taxon>Dothideomycetes</taxon>
        <taxon>Pleosporomycetidae</taxon>
        <taxon>Pleosporales</taxon>
        <taxon>Pleosporineae</taxon>
        <taxon>Pleosporaceae</taxon>
        <taxon>Pyrenophora</taxon>
    </lineage>
</organism>
<feature type="domain" description="HECT" evidence="6">
    <location>
        <begin position="841"/>
        <end position="1196"/>
    </location>
</feature>
<gene>
    <name evidence="7" type="ORF">PTTW11_00260</name>
</gene>
<dbReference type="InterPro" id="IPR042556">
    <property type="entry name" value="AZUL_sf"/>
</dbReference>
<dbReference type="InterPro" id="IPR044611">
    <property type="entry name" value="E3A/B/C-like"/>
</dbReference>
<feature type="region of interest" description="Disordered" evidence="5">
    <location>
        <begin position="1"/>
        <end position="30"/>
    </location>
</feature>
<evidence type="ECO:0000256" key="1">
    <source>
        <dbReference type="ARBA" id="ARBA00000885"/>
    </source>
</evidence>
<dbReference type="Proteomes" id="UP000472372">
    <property type="component" value="Chromosome 1"/>
</dbReference>
<proteinExistence type="predicted"/>
<accession>A0A6S6V864</accession>